<dbReference type="GO" id="GO:0047617">
    <property type="term" value="F:fatty acyl-CoA hydrolase activity"/>
    <property type="evidence" value="ECO:0007669"/>
    <property type="project" value="InterPro"/>
</dbReference>
<dbReference type="RefSeq" id="WP_256030439.1">
    <property type="nucleotide sequence ID" value="NZ_JAHLKM010000024.1"/>
</dbReference>
<dbReference type="EMBL" id="JAHLKM010000024">
    <property type="protein sequence ID" value="MCQ4334403.1"/>
    <property type="molecule type" value="Genomic_DNA"/>
</dbReference>
<evidence type="ECO:0000259" key="3">
    <source>
        <dbReference type="Pfam" id="PF03061"/>
    </source>
</evidence>
<dbReference type="InterPro" id="IPR029069">
    <property type="entry name" value="HotDog_dom_sf"/>
</dbReference>
<dbReference type="SUPFAM" id="SSF54637">
    <property type="entry name" value="Thioesterase/thiol ester dehydrase-isomerase"/>
    <property type="match status" value="1"/>
</dbReference>
<dbReference type="InterPro" id="IPR006683">
    <property type="entry name" value="Thioestr_dom"/>
</dbReference>
<gene>
    <name evidence="4" type="ORF">KM295_13140</name>
</gene>
<accession>A0A9R1CSA8</accession>
<dbReference type="InterPro" id="IPR039298">
    <property type="entry name" value="ACOT13"/>
</dbReference>
<evidence type="ECO:0000313" key="5">
    <source>
        <dbReference type="Proteomes" id="UP001139494"/>
    </source>
</evidence>
<dbReference type="Pfam" id="PF03061">
    <property type="entry name" value="4HBT"/>
    <property type="match status" value="1"/>
</dbReference>
<dbReference type="Gene3D" id="3.10.129.10">
    <property type="entry name" value="Hotdog Thioesterase"/>
    <property type="match status" value="1"/>
</dbReference>
<dbReference type="PANTHER" id="PTHR21660:SF1">
    <property type="entry name" value="ACYL-COENZYME A THIOESTERASE 13"/>
    <property type="match status" value="1"/>
</dbReference>
<keyword evidence="2" id="KW-0378">Hydrolase</keyword>
<proteinExistence type="inferred from homology"/>
<name>A0A9R1CSA8_9EURY</name>
<protein>
    <submittedName>
        <fullName evidence="4">PaaI family thioesterase</fullName>
    </submittedName>
</protein>
<dbReference type="AlphaFoldDB" id="A0A9R1CSA8"/>
<dbReference type="CDD" id="cd03443">
    <property type="entry name" value="PaaI_thioesterase"/>
    <property type="match status" value="1"/>
</dbReference>
<keyword evidence="5" id="KW-1185">Reference proteome</keyword>
<evidence type="ECO:0000256" key="2">
    <source>
        <dbReference type="ARBA" id="ARBA00022801"/>
    </source>
</evidence>
<dbReference type="NCBIfam" id="TIGR00369">
    <property type="entry name" value="unchar_dom_1"/>
    <property type="match status" value="1"/>
</dbReference>
<comment type="similarity">
    <text evidence="1">Belongs to the thioesterase PaaI family.</text>
</comment>
<organism evidence="4 5">
    <name type="scientific">Natronomonas aquatica</name>
    <dbReference type="NCBI Taxonomy" id="2841590"/>
    <lineage>
        <taxon>Archaea</taxon>
        <taxon>Methanobacteriati</taxon>
        <taxon>Methanobacteriota</taxon>
        <taxon>Stenosarchaea group</taxon>
        <taxon>Halobacteria</taxon>
        <taxon>Halobacteriales</taxon>
        <taxon>Natronomonadaceae</taxon>
        <taxon>Natronomonas</taxon>
    </lineage>
</organism>
<sequence>MTGPESLPEDVRDGFETELDDHGLFSWLDLEFVTLEPGRVVFGIPFEEKFANLVSGAVHGGVTASAMDTASAFALRSTFDDPVSAQVTTTDLDVRYVNAARGDLRVEATVVEAGGTMGYTDCEATTAHEGERKTVATGGTSYRLFRE</sequence>
<dbReference type="InterPro" id="IPR003736">
    <property type="entry name" value="PAAI_dom"/>
</dbReference>
<dbReference type="Proteomes" id="UP001139494">
    <property type="component" value="Unassembled WGS sequence"/>
</dbReference>
<dbReference type="PANTHER" id="PTHR21660">
    <property type="entry name" value="THIOESTERASE SUPERFAMILY MEMBER-RELATED"/>
    <property type="match status" value="1"/>
</dbReference>
<reference evidence="4" key="1">
    <citation type="journal article" date="2023" name="Front. Microbiol.">
        <title>Genomic-based phylogenetic and metabolic analyses of the genus Natronomonas, and description of Natronomonas aquatica sp. nov.</title>
        <authorList>
            <person name="Garcia-Roldan A."/>
            <person name="Duran-Viseras A."/>
            <person name="de la Haba R.R."/>
            <person name="Corral P."/>
            <person name="Sanchez-Porro C."/>
            <person name="Ventosa A."/>
        </authorList>
    </citation>
    <scope>NUCLEOTIDE SEQUENCE</scope>
    <source>
        <strain evidence="4">F2-12</strain>
    </source>
</reference>
<evidence type="ECO:0000256" key="1">
    <source>
        <dbReference type="ARBA" id="ARBA00008324"/>
    </source>
</evidence>
<evidence type="ECO:0000313" key="4">
    <source>
        <dbReference type="EMBL" id="MCQ4334403.1"/>
    </source>
</evidence>
<feature type="domain" description="Thioesterase" evidence="3">
    <location>
        <begin position="56"/>
        <end position="130"/>
    </location>
</feature>
<comment type="caution">
    <text evidence="4">The sequence shown here is derived from an EMBL/GenBank/DDBJ whole genome shotgun (WGS) entry which is preliminary data.</text>
</comment>